<dbReference type="GO" id="GO:0006357">
    <property type="term" value="P:regulation of transcription by RNA polymerase II"/>
    <property type="evidence" value="ECO:0007669"/>
    <property type="project" value="TreeGrafter"/>
</dbReference>
<dbReference type="Pfam" id="PF10545">
    <property type="entry name" value="MADF_DNA_bdg"/>
    <property type="match status" value="2"/>
</dbReference>
<dbReference type="GO" id="GO:0005634">
    <property type="term" value="C:nucleus"/>
    <property type="evidence" value="ECO:0007669"/>
    <property type="project" value="TreeGrafter"/>
</dbReference>
<sequence>MKMDESVCKTRWANIRDNFRKSLNKQKTKSGQQAYKYSEQLSFLKKFFEERETKTNIEIYVNIDDFSAVQCQYRSRRNRAVFILIYRGRRYFLDFTLTVLKTDDENLFVLVEENSVLYDLKHPKYINTQFKEKIWKNIGEQLKQSGADCKARWSNIRDNYRKSKKRRMTKSGRAAVKTKKYKYEDQLGFLLPYMEERATYSNVSENDTQTIPDESDTQTFANEDDIDDNQNQVTADHAETREEFDDTKNSVNNSDDDPFKTPTLTDKTANYSTSKKNSR</sequence>
<feature type="compositionally biased region" description="Polar residues" evidence="1">
    <location>
        <begin position="262"/>
        <end position="279"/>
    </location>
</feature>
<dbReference type="InParanoid" id="A0A6J2XQD8"/>
<dbReference type="SMART" id="SM00595">
    <property type="entry name" value="MADF"/>
    <property type="match status" value="1"/>
</dbReference>
<dbReference type="PANTHER" id="PTHR12243:SF67">
    <property type="entry name" value="COREPRESSOR OF PANGOLIN, ISOFORM A-RELATED"/>
    <property type="match status" value="1"/>
</dbReference>
<feature type="region of interest" description="Disordered" evidence="1">
    <location>
        <begin position="200"/>
        <end position="279"/>
    </location>
</feature>
<accession>A0A6J2XQD8</accession>
<reference evidence="4" key="1">
    <citation type="submission" date="2025-08" db="UniProtKB">
        <authorList>
            <consortium name="RefSeq"/>
        </authorList>
    </citation>
    <scope>IDENTIFICATION</scope>
    <source>
        <tissue evidence="4">Gonads</tissue>
    </source>
</reference>
<dbReference type="PROSITE" id="PS51029">
    <property type="entry name" value="MADF"/>
    <property type="match status" value="1"/>
</dbReference>
<protein>
    <submittedName>
        <fullName evidence="4">Uncharacterized protein LOC115880519</fullName>
    </submittedName>
</protein>
<dbReference type="InterPro" id="IPR006578">
    <property type="entry name" value="MADF-dom"/>
</dbReference>
<dbReference type="GeneID" id="115880519"/>
<feature type="domain" description="MADF" evidence="2">
    <location>
        <begin position="106"/>
        <end position="195"/>
    </location>
</feature>
<proteinExistence type="predicted"/>
<dbReference type="InterPro" id="IPR039353">
    <property type="entry name" value="TF_Adf1"/>
</dbReference>
<dbReference type="PANTHER" id="PTHR12243">
    <property type="entry name" value="MADF DOMAIN TRANSCRIPTION FACTOR"/>
    <property type="match status" value="1"/>
</dbReference>
<name>A0A6J2XQD8_SITOR</name>
<feature type="compositionally biased region" description="Polar residues" evidence="1">
    <location>
        <begin position="200"/>
        <end position="221"/>
    </location>
</feature>
<keyword evidence="3" id="KW-1185">Reference proteome</keyword>
<organism evidence="3 4">
    <name type="scientific">Sitophilus oryzae</name>
    <name type="common">Rice weevil</name>
    <name type="synonym">Curculio oryzae</name>
    <dbReference type="NCBI Taxonomy" id="7048"/>
    <lineage>
        <taxon>Eukaryota</taxon>
        <taxon>Metazoa</taxon>
        <taxon>Ecdysozoa</taxon>
        <taxon>Arthropoda</taxon>
        <taxon>Hexapoda</taxon>
        <taxon>Insecta</taxon>
        <taxon>Pterygota</taxon>
        <taxon>Neoptera</taxon>
        <taxon>Endopterygota</taxon>
        <taxon>Coleoptera</taxon>
        <taxon>Polyphaga</taxon>
        <taxon>Cucujiformia</taxon>
        <taxon>Curculionidae</taxon>
        <taxon>Dryophthorinae</taxon>
        <taxon>Sitophilus</taxon>
    </lineage>
</organism>
<dbReference type="OrthoDB" id="6603924at2759"/>
<evidence type="ECO:0000313" key="4">
    <source>
        <dbReference type="RefSeq" id="XP_030753597.1"/>
    </source>
</evidence>
<dbReference type="AlphaFoldDB" id="A0A6J2XQD8"/>
<evidence type="ECO:0000259" key="2">
    <source>
        <dbReference type="PROSITE" id="PS51029"/>
    </source>
</evidence>
<dbReference type="KEGG" id="soy:115880519"/>
<dbReference type="FunCoup" id="A0A6J2XQD8">
    <property type="interactions" value="32"/>
</dbReference>
<dbReference type="GO" id="GO:0005667">
    <property type="term" value="C:transcription regulator complex"/>
    <property type="evidence" value="ECO:0007669"/>
    <property type="project" value="TreeGrafter"/>
</dbReference>
<evidence type="ECO:0000313" key="3">
    <source>
        <dbReference type="Proteomes" id="UP000504635"/>
    </source>
</evidence>
<dbReference type="Proteomes" id="UP000504635">
    <property type="component" value="Unplaced"/>
</dbReference>
<evidence type="ECO:0000256" key="1">
    <source>
        <dbReference type="SAM" id="MobiDB-lite"/>
    </source>
</evidence>
<gene>
    <name evidence="4" type="primary">LOC115880519</name>
</gene>
<dbReference type="RefSeq" id="XP_030753597.1">
    <property type="nucleotide sequence ID" value="XM_030897737.1"/>
</dbReference>